<dbReference type="InterPro" id="IPR006626">
    <property type="entry name" value="PbH1"/>
</dbReference>
<evidence type="ECO:0008006" key="3">
    <source>
        <dbReference type="Google" id="ProtNLM"/>
    </source>
</evidence>
<dbReference type="InterPro" id="IPR011050">
    <property type="entry name" value="Pectin_lyase_fold/virulence"/>
</dbReference>
<proteinExistence type="predicted"/>
<evidence type="ECO:0000313" key="2">
    <source>
        <dbReference type="Proteomes" id="UP000644693"/>
    </source>
</evidence>
<reference evidence="1" key="1">
    <citation type="journal article" date="2014" name="Int. J. Syst. Evol. Microbiol.">
        <title>Complete genome sequence of Corynebacterium casei LMG S-19264T (=DSM 44701T), isolated from a smear-ripened cheese.</title>
        <authorList>
            <consortium name="US DOE Joint Genome Institute (JGI-PGF)"/>
            <person name="Walter F."/>
            <person name="Albersmeier A."/>
            <person name="Kalinowski J."/>
            <person name="Ruckert C."/>
        </authorList>
    </citation>
    <scope>NUCLEOTIDE SEQUENCE</scope>
    <source>
        <strain evidence="1">KCTC 23430</strain>
    </source>
</reference>
<sequence length="490" mass="50654">MGFMKKHINLGKRGLATGVMAAGLLLVSGVSQAMPVVVSNGLNDGEGSFRAALESGAREIVVATSDEIMITETLVYEGERPIAIYGAGQTVKAMDDFTLLEVSNGASLTVVGLTFEGPGGFDINSQSTAESPGKGIFVDVRDDQTGRVQLTLRNVTVRGVANHGVHVSDCNLADDCGSGGGGAGEGSAAAIGVEFTNVIIDDVGNGKFDADGLRVDERGVGNILFVADGSTFVGVGADGVELDEGQEGEVIARVTNSTFDGNGLYCDPDQLGDELETFLAGEDDEGEFEESEEVIADLLPGPVTGSSDDRCFEYAVDTFGSGFVAAYEYAIDVDDAFDIDEAGPGSLRSRVINVSIVGNFDEGVDFDEEDAGDIKLVAANAIATDNTDDGFKLSEEGEGSVQTVFVGVTAEDNGGKGFVFEEADAGNINALVSMSETDGNDDGDVGIEVVQEDAGSGRLVLRDTTVNESEVGEDFPVAGVEADGVTVSEQ</sequence>
<comment type="caution">
    <text evidence="1">The sequence shown here is derived from an EMBL/GenBank/DDBJ whole genome shotgun (WGS) entry which is preliminary data.</text>
</comment>
<gene>
    <name evidence="1" type="ORF">GCM10007053_04670</name>
</gene>
<dbReference type="SUPFAM" id="SSF51126">
    <property type="entry name" value="Pectin lyase-like"/>
    <property type="match status" value="1"/>
</dbReference>
<dbReference type="EMBL" id="BMYM01000001">
    <property type="protein sequence ID" value="GHD26976.1"/>
    <property type="molecule type" value="Genomic_DNA"/>
</dbReference>
<accession>A0A918XEE9</accession>
<reference evidence="1" key="2">
    <citation type="submission" date="2020-09" db="EMBL/GenBank/DDBJ databases">
        <authorList>
            <person name="Sun Q."/>
            <person name="Kim S."/>
        </authorList>
    </citation>
    <scope>NUCLEOTIDE SEQUENCE</scope>
    <source>
        <strain evidence="1">KCTC 23430</strain>
    </source>
</reference>
<dbReference type="Proteomes" id="UP000644693">
    <property type="component" value="Unassembled WGS sequence"/>
</dbReference>
<name>A0A918XEE9_9GAMM</name>
<dbReference type="SMART" id="SM00710">
    <property type="entry name" value="PbH1"/>
    <property type="match status" value="6"/>
</dbReference>
<evidence type="ECO:0000313" key="1">
    <source>
        <dbReference type="EMBL" id="GHD26976.1"/>
    </source>
</evidence>
<dbReference type="AlphaFoldDB" id="A0A918XEE9"/>
<organism evidence="1 2">
    <name type="scientific">Parahalioglobus pacificus</name>
    <dbReference type="NCBI Taxonomy" id="930806"/>
    <lineage>
        <taxon>Bacteria</taxon>
        <taxon>Pseudomonadati</taxon>
        <taxon>Pseudomonadota</taxon>
        <taxon>Gammaproteobacteria</taxon>
        <taxon>Cellvibrionales</taxon>
        <taxon>Halieaceae</taxon>
        <taxon>Parahalioglobus</taxon>
    </lineage>
</organism>
<keyword evidence="2" id="KW-1185">Reference proteome</keyword>
<protein>
    <recommendedName>
        <fullName evidence="3">Right handed beta helix region</fullName>
    </recommendedName>
</protein>